<feature type="transmembrane region" description="Helical" evidence="1">
    <location>
        <begin position="1754"/>
        <end position="1772"/>
    </location>
</feature>
<feature type="transmembrane region" description="Helical" evidence="1">
    <location>
        <begin position="1965"/>
        <end position="1984"/>
    </location>
</feature>
<reference evidence="3" key="1">
    <citation type="submission" date="2021-02" db="EMBL/GenBank/DDBJ databases">
        <authorList>
            <person name="Dougan E. K."/>
            <person name="Rhodes N."/>
            <person name="Thang M."/>
            <person name="Chan C."/>
        </authorList>
    </citation>
    <scope>NUCLEOTIDE SEQUENCE</scope>
</reference>
<dbReference type="GO" id="GO:0000148">
    <property type="term" value="C:1,3-beta-D-glucan synthase complex"/>
    <property type="evidence" value="ECO:0007669"/>
    <property type="project" value="InterPro"/>
</dbReference>
<dbReference type="EMBL" id="CAJNJA010006284">
    <property type="protein sequence ID" value="CAE7208290.1"/>
    <property type="molecule type" value="Genomic_DNA"/>
</dbReference>
<feature type="transmembrane region" description="Helical" evidence="1">
    <location>
        <begin position="199"/>
        <end position="221"/>
    </location>
</feature>
<dbReference type="PANTHER" id="PTHR12741:SF48">
    <property type="entry name" value="1,3-BETA-GLUCAN SYNTHASE COMPONENT FKS1-RELATED"/>
    <property type="match status" value="1"/>
</dbReference>
<feature type="transmembrane region" description="Helical" evidence="1">
    <location>
        <begin position="1729"/>
        <end position="1748"/>
    </location>
</feature>
<dbReference type="GO" id="GO:0003843">
    <property type="term" value="F:1,3-beta-D-glucan synthase activity"/>
    <property type="evidence" value="ECO:0007669"/>
    <property type="project" value="InterPro"/>
</dbReference>
<gene>
    <name evidence="3" type="primary">CALS12</name>
    <name evidence="3" type="ORF">SNEC2469_LOCUS1933</name>
</gene>
<feature type="transmembrane region" description="Helical" evidence="1">
    <location>
        <begin position="636"/>
        <end position="660"/>
    </location>
</feature>
<accession>A0A812JSV9</accession>
<proteinExistence type="predicted"/>
<dbReference type="PANTHER" id="PTHR12741">
    <property type="entry name" value="LYST-INTERACTING PROTEIN LIP5 DOPAMINE RESPONSIVE PROTEIN DRG-1"/>
    <property type="match status" value="1"/>
</dbReference>
<dbReference type="InterPro" id="IPR003440">
    <property type="entry name" value="Glyco_trans_48_dom"/>
</dbReference>
<evidence type="ECO:0000313" key="4">
    <source>
        <dbReference type="Proteomes" id="UP000601435"/>
    </source>
</evidence>
<comment type="caution">
    <text evidence="3">The sequence shown here is derived from an EMBL/GenBank/DDBJ whole genome shotgun (WGS) entry which is preliminary data.</text>
</comment>
<feature type="transmembrane region" description="Helical" evidence="1">
    <location>
        <begin position="779"/>
        <end position="797"/>
    </location>
</feature>
<keyword evidence="1" id="KW-0472">Membrane</keyword>
<dbReference type="GO" id="GO:0005886">
    <property type="term" value="C:plasma membrane"/>
    <property type="evidence" value="ECO:0007669"/>
    <property type="project" value="TreeGrafter"/>
</dbReference>
<keyword evidence="4" id="KW-1185">Reference proteome</keyword>
<feature type="transmembrane region" description="Helical" evidence="1">
    <location>
        <begin position="687"/>
        <end position="710"/>
    </location>
</feature>
<dbReference type="OrthoDB" id="414715at2759"/>
<feature type="domain" description="Glycosyl transferase 48" evidence="2">
    <location>
        <begin position="1477"/>
        <end position="1711"/>
    </location>
</feature>
<protein>
    <submittedName>
        <fullName evidence="3">CALS12 protein</fullName>
    </submittedName>
</protein>
<name>A0A812JSV9_9DINO</name>
<feature type="transmembrane region" description="Helical" evidence="1">
    <location>
        <begin position="898"/>
        <end position="922"/>
    </location>
</feature>
<feature type="transmembrane region" description="Helical" evidence="1">
    <location>
        <begin position="1697"/>
        <end position="1717"/>
    </location>
</feature>
<dbReference type="Proteomes" id="UP000601435">
    <property type="component" value="Unassembled WGS sequence"/>
</dbReference>
<feature type="transmembrane region" description="Helical" evidence="1">
    <location>
        <begin position="1911"/>
        <end position="1928"/>
    </location>
</feature>
<feature type="transmembrane region" description="Helical" evidence="1">
    <location>
        <begin position="1940"/>
        <end position="1959"/>
    </location>
</feature>
<keyword evidence="1" id="KW-0812">Transmembrane</keyword>
<dbReference type="Pfam" id="PF02364">
    <property type="entry name" value="Glucan_synthase"/>
    <property type="match status" value="2"/>
</dbReference>
<keyword evidence="1" id="KW-1133">Transmembrane helix</keyword>
<feature type="transmembrane region" description="Helical" evidence="1">
    <location>
        <begin position="1839"/>
        <end position="1859"/>
    </location>
</feature>
<sequence length="2106" mass="236074">MWILKARAVADDVEASAIRRLREHFSQPKQLGALSASSAASVSDLSGAMKPMILEFGFPAYTRGSIQPEKQHRALREVWSGNGGLKNAWSDGYCVRGVAVDEWQDVWSADERYDSCQELKSKFGHSTCGPLTDAGQLAVAYQGLVGQFHTFGRHCIQKRYEEVNVSSRFQFVDDLQSLQSNYIPPSVCAGVVLRRGVTLIAFFAASGLFVLLGLGTLCSLCRRRGALCARSAEDGEDGAGEQHCFNLEQLMQATATRKVLEDLSAVPFGRLLAVKVSEALEEGREVPVQYSHLRGYCGWGFAKVNGAFSYHRLQYNGRGRGTAVQRWDTAESFIRFLQEQSDRSLAVYGFTDAELRRTELIGNRTVRRRDLLELLDVQGCFNEGDAVTGRASAQLRVLGIQADLAVELSYRANPLFLSGVAEEIWSTPGDENDMKGWMARTGTNMRLFLQMLVNTHLTTQADRLRRQIEHEATAVAAEEQRRQKPELCDDVAVNRRACYNIWRRVLEGYHAWQGVVGKARDLNYDEDKVHKYFVEALTSRLIGSIAEHLIHSPEWLAGVHQKVFESMTFSDNSGQPSFSCSVDYADLCEPLEFFCRNSNIFAPKQGINFDDINDCGLLAASGTDTKKVQKTWSEPVGLWVAFHLIVNYKWVLTMAVWLLWSAFLLYDSEVFEDWVGNSSRQPTLRRFSFYSLAFIDSLWLCFLMLCEVFVSDSPSPSTIGRKTRNCCVKCLRACRVVPTLALALAWTLIAWPDVLTEIVGWFGLDSSILDVLPADFAKTFWYLPVFYILCRFVYGMTPRLRLTSAYQILQLAYFRRIALFWLAFGTFCFLCNYSMLVGLVRPLTPHQLCSMNDDDEDFCSTYSIDVFTVTLLVKDVRCIACNATVVASWLLVALSSMLMMYFIFNLFVAIVGSSVGAARGFVETSIPSLEFRVETVTTEFTSMRKAEASWMTHGSILNAVFGKEWQKVWEMMVDGLYDECLIDMKMRSSLLAAAKTGGSVKLSGKNMQILDRARARLGYLFTSLRSILGDANINFKPYTSADGVTDALGLTHRGRIPSLTQIVPVYSEEGIMDIKELVGDPKAGAVSTMLEFLISQLPREWEIFAQSEGLHPTELYERLCEANKGKGSGASKAQQDRIREWASHRAQSVIRTVNGAVHYHRALKVLLERDGMEKKVEFEDLRSHAQLIMAHQTYGKLSLGKAQQVKIQHGVITTPAPHGLRPNDRVRLTLDSLNAEDAVARRAVEKIWKNRAMNKLKHRAKTRQEVEAILSDGAQVQSLVDEVMVDGSLSEAVMDDGKVEAAMSDGGTPEEVVVSTSSSAFARHPALLGRLWGQAQIKGLQNFRGGGFYTIKEIVDDHTAVLSDVSVNCGTARLEKAELTKREHDVHYMLQKHQGFPFFVCIDFQRGKSHPQLEEMIDAHVSKQAVSGENLEEWASVRFRHASVLIKHGGDGLNWPIEIVHVLPRARGLLIGTVGNLTQGKAGNQLGALRFAEGHFVQMMDANMGCYSGETFKVPVVLQGFHRSSMAEGDYDHRLKLQARIIGFREHIFTREHGLVGQIMADAEWTFGTLVQRLLEFLTVRMHYGHPDFMDGFWAANRGSVSKASPHINLSEDIFAGLNVKIRHEQSLHTDYLEWEKGREVQFLAGSGFFWKIASGSVGLLRTRDLRTLCQNASIMETFALYFATVAWYIHNVVVDISTEVFVFIFIYLTLASKSIVDLGDLGSMLAAEWFLTPAFSAMLPAIIGLGIEYGPLWMIKNYIFTAPMSMVYFIFINKAMSSSVRTTFVANTAEYVNTGRPHANKSYTLLEAFLAYWNSHYRPALRIIYCIVLYRSMNADGALPLILVSFTAFVWILAPILFQPPTKTVLEQTRELVGFVAKVPATRERLTSGKPSSLYEAGFEQELKQANRGLVLPLLSGFLLCALYLFMTSSDILDQMWAPLCGMFILFLFRSVLAFSGIKSAGMMMLAIPCLSLFVIFFSTYIVENRDFGSLLVATLILIQFLTTVKLLVWSFFALLLPRGSPLGYEQVVRFTFDFLCIYELQFFGALVVLILQTVFAGLLWLLDRPPLRLRTGLILNRRVSIGCVRTIFGDPDSKDECITVKVDG</sequence>
<organism evidence="3 4">
    <name type="scientific">Symbiodinium necroappetens</name>
    <dbReference type="NCBI Taxonomy" id="1628268"/>
    <lineage>
        <taxon>Eukaryota</taxon>
        <taxon>Sar</taxon>
        <taxon>Alveolata</taxon>
        <taxon>Dinophyceae</taxon>
        <taxon>Suessiales</taxon>
        <taxon>Symbiodiniaceae</taxon>
        <taxon>Symbiodinium</taxon>
    </lineage>
</organism>
<evidence type="ECO:0000313" key="3">
    <source>
        <dbReference type="EMBL" id="CAE7208290.1"/>
    </source>
</evidence>
<feature type="transmembrane region" description="Helical" evidence="1">
    <location>
        <begin position="818"/>
        <end position="840"/>
    </location>
</feature>
<feature type="domain" description="Glycosyl transferase 48" evidence="2">
    <location>
        <begin position="1055"/>
        <end position="1178"/>
    </location>
</feature>
<feature type="transmembrane region" description="Helical" evidence="1">
    <location>
        <begin position="1991"/>
        <end position="2014"/>
    </location>
</feature>
<dbReference type="GO" id="GO:0006075">
    <property type="term" value="P:(1-&gt;3)-beta-D-glucan biosynthetic process"/>
    <property type="evidence" value="ECO:0007669"/>
    <property type="project" value="InterPro"/>
</dbReference>
<evidence type="ECO:0000256" key="1">
    <source>
        <dbReference type="SAM" id="Phobius"/>
    </source>
</evidence>
<feature type="transmembrane region" description="Helical" evidence="1">
    <location>
        <begin position="2044"/>
        <end position="2064"/>
    </location>
</feature>
<evidence type="ECO:0000259" key="2">
    <source>
        <dbReference type="Pfam" id="PF02364"/>
    </source>
</evidence>